<proteinExistence type="predicted"/>
<keyword evidence="1" id="KW-0812">Transmembrane</keyword>
<protein>
    <submittedName>
        <fullName evidence="2">Uncharacterized protein</fullName>
    </submittedName>
</protein>
<evidence type="ECO:0000256" key="1">
    <source>
        <dbReference type="SAM" id="Phobius"/>
    </source>
</evidence>
<evidence type="ECO:0000313" key="2">
    <source>
        <dbReference type="EMBL" id="GGC70840.1"/>
    </source>
</evidence>
<gene>
    <name evidence="2" type="ORF">GCM10011410_24650</name>
</gene>
<dbReference type="AlphaFoldDB" id="A0A916UFY5"/>
<name>A0A916UFY5_9ACTN</name>
<reference evidence="2" key="1">
    <citation type="journal article" date="2014" name="Int. J. Syst. Evol. Microbiol.">
        <title>Complete genome sequence of Corynebacterium casei LMG S-19264T (=DSM 44701T), isolated from a smear-ripened cheese.</title>
        <authorList>
            <consortium name="US DOE Joint Genome Institute (JGI-PGF)"/>
            <person name="Walter F."/>
            <person name="Albersmeier A."/>
            <person name="Kalinowski J."/>
            <person name="Ruckert C."/>
        </authorList>
    </citation>
    <scope>NUCLEOTIDE SEQUENCE</scope>
    <source>
        <strain evidence="2">CGMCC 1.15478</strain>
    </source>
</reference>
<organism evidence="2 3">
    <name type="scientific">Hoyosella rhizosphaerae</name>
    <dbReference type="NCBI Taxonomy" id="1755582"/>
    <lineage>
        <taxon>Bacteria</taxon>
        <taxon>Bacillati</taxon>
        <taxon>Actinomycetota</taxon>
        <taxon>Actinomycetes</taxon>
        <taxon>Mycobacteriales</taxon>
        <taxon>Hoyosellaceae</taxon>
        <taxon>Hoyosella</taxon>
    </lineage>
</organism>
<keyword evidence="1" id="KW-1133">Transmembrane helix</keyword>
<keyword evidence="3" id="KW-1185">Reference proteome</keyword>
<dbReference type="EMBL" id="BMJH01000003">
    <property type="protein sequence ID" value="GGC70840.1"/>
    <property type="molecule type" value="Genomic_DNA"/>
</dbReference>
<accession>A0A916UFY5</accession>
<reference evidence="2" key="2">
    <citation type="submission" date="2020-09" db="EMBL/GenBank/DDBJ databases">
        <authorList>
            <person name="Sun Q."/>
            <person name="Zhou Y."/>
        </authorList>
    </citation>
    <scope>NUCLEOTIDE SEQUENCE</scope>
    <source>
        <strain evidence="2">CGMCC 1.15478</strain>
    </source>
</reference>
<keyword evidence="1" id="KW-0472">Membrane</keyword>
<dbReference type="Proteomes" id="UP000641514">
    <property type="component" value="Unassembled WGS sequence"/>
</dbReference>
<sequence length="209" mass="22497">MRSVRQLSDVPALVWWALGFVIVMLIAAIIGTMNPVREGRVATDFLGVLEGESVDQYRDRVAVSLEDHDDDEALSERWALVKFASPVTADEAAAQFDTVRVSRIALDGGAGVDSPTLDMPDSWVNLPAPVAGKTTREEVLLAGVEQGLSNFRHMRGPVDTATGECACILGAVVRADIPTLRAIMNDDVVAAVEALPEDARWGAFAVRVR</sequence>
<comment type="caution">
    <text evidence="2">The sequence shown here is derived from an EMBL/GenBank/DDBJ whole genome shotgun (WGS) entry which is preliminary data.</text>
</comment>
<evidence type="ECO:0000313" key="3">
    <source>
        <dbReference type="Proteomes" id="UP000641514"/>
    </source>
</evidence>
<feature type="transmembrane region" description="Helical" evidence="1">
    <location>
        <begin position="12"/>
        <end position="30"/>
    </location>
</feature>
<dbReference type="RefSeq" id="WP_188675377.1">
    <property type="nucleotide sequence ID" value="NZ_BMJH01000003.1"/>
</dbReference>